<dbReference type="Pfam" id="PF14102">
    <property type="entry name" value="Caps_synth_CapC"/>
    <property type="match status" value="1"/>
</dbReference>
<sequence>MLSAVLVTVLGLTASIALMQLTGLRLSGVVVVSLVALATLVAVSVHPVFLGSVAVAIAAVGLSSQRTSIHRRALVLASLAADAIVPVAGTLAMSGLSLPVTGLNVPTELEPLTAMAPGSSADARGVE</sequence>
<protein>
    <submittedName>
        <fullName evidence="2">Capsule biosynthesis CapC-like protein</fullName>
    </submittedName>
</protein>
<evidence type="ECO:0000313" key="2">
    <source>
        <dbReference type="EMBL" id="RZV06286.1"/>
    </source>
</evidence>
<dbReference type="AlphaFoldDB" id="A0A482Y7W4"/>
<gene>
    <name evidence="2" type="ORF">BDK88_3834</name>
</gene>
<dbReference type="InterPro" id="IPR008338">
    <property type="entry name" value="Capsule_biosynth_CapC"/>
</dbReference>
<feature type="transmembrane region" description="Helical" evidence="1">
    <location>
        <begin position="74"/>
        <end position="96"/>
    </location>
</feature>
<keyword evidence="1" id="KW-1133">Transmembrane helix</keyword>
<proteinExistence type="predicted"/>
<organism evidence="2 3">
    <name type="scientific">Natrinema hispanicum</name>
    <dbReference type="NCBI Taxonomy" id="392421"/>
    <lineage>
        <taxon>Archaea</taxon>
        <taxon>Methanobacteriati</taxon>
        <taxon>Methanobacteriota</taxon>
        <taxon>Stenosarchaea group</taxon>
        <taxon>Halobacteria</taxon>
        <taxon>Halobacteriales</taxon>
        <taxon>Natrialbaceae</taxon>
        <taxon>Natrinema</taxon>
    </lineage>
</organism>
<accession>A0A482Y7W4</accession>
<dbReference type="RefSeq" id="WP_338143227.1">
    <property type="nucleotide sequence ID" value="NZ_SHMP01000008.1"/>
</dbReference>
<feature type="transmembrane region" description="Helical" evidence="1">
    <location>
        <begin position="29"/>
        <end position="62"/>
    </location>
</feature>
<reference evidence="2 3" key="1">
    <citation type="submission" date="2019-02" db="EMBL/GenBank/DDBJ databases">
        <title>Genomic Encyclopedia of Archaeal and Bacterial Type Strains, Phase II (KMG-II): from individual species to whole genera.</title>
        <authorList>
            <person name="Goeker M."/>
        </authorList>
    </citation>
    <scope>NUCLEOTIDE SEQUENCE [LARGE SCALE GENOMIC DNA]</scope>
    <source>
        <strain evidence="2 3">DSM 18328</strain>
    </source>
</reference>
<evidence type="ECO:0000313" key="3">
    <source>
        <dbReference type="Proteomes" id="UP000291097"/>
    </source>
</evidence>
<evidence type="ECO:0000256" key="1">
    <source>
        <dbReference type="SAM" id="Phobius"/>
    </source>
</evidence>
<dbReference type="Proteomes" id="UP000291097">
    <property type="component" value="Unassembled WGS sequence"/>
</dbReference>
<keyword evidence="1" id="KW-0472">Membrane</keyword>
<keyword evidence="1" id="KW-0812">Transmembrane</keyword>
<comment type="caution">
    <text evidence="2">The sequence shown here is derived from an EMBL/GenBank/DDBJ whole genome shotgun (WGS) entry which is preliminary data.</text>
</comment>
<dbReference type="EMBL" id="SHMP01000008">
    <property type="protein sequence ID" value="RZV06286.1"/>
    <property type="molecule type" value="Genomic_DNA"/>
</dbReference>
<dbReference type="GO" id="GO:0016020">
    <property type="term" value="C:membrane"/>
    <property type="evidence" value="ECO:0007669"/>
    <property type="project" value="InterPro"/>
</dbReference>
<name>A0A482Y7W4_9EURY</name>
<dbReference type="GO" id="GO:0045227">
    <property type="term" value="P:capsule polysaccharide biosynthetic process"/>
    <property type="evidence" value="ECO:0007669"/>
    <property type="project" value="InterPro"/>
</dbReference>